<evidence type="ECO:0000256" key="5">
    <source>
        <dbReference type="ARBA" id="ARBA00022691"/>
    </source>
</evidence>
<feature type="binding site" evidence="11 12">
    <location>
        <position position="271"/>
    </location>
    <ligand>
        <name>S-adenosyl-L-methionine</name>
        <dbReference type="ChEBI" id="CHEBI:59789"/>
    </ligand>
</feature>
<dbReference type="FunFam" id="3.40.50.150:FF:000009">
    <property type="entry name" value="23S rRNA (Uracil(1939)-C(5))-methyltransferase RlmD"/>
    <property type="match status" value="1"/>
</dbReference>
<dbReference type="AlphaFoldDB" id="A0AAE6YX65"/>
<dbReference type="PANTHER" id="PTHR11061">
    <property type="entry name" value="RNA M5U METHYLTRANSFERASE"/>
    <property type="match status" value="1"/>
</dbReference>
<feature type="binding site" evidence="11">
    <location>
        <position position="348"/>
    </location>
    <ligand>
        <name>S-adenosyl-L-methionine</name>
        <dbReference type="ChEBI" id="CHEBI:59789"/>
    </ligand>
</feature>
<evidence type="ECO:0000259" key="14">
    <source>
        <dbReference type="PROSITE" id="PS50926"/>
    </source>
</evidence>
<reference evidence="15 16" key="1">
    <citation type="submission" date="2018-11" db="EMBL/GenBank/DDBJ databases">
        <title>Complete genome sequence of Dickeya zeae strain CE1 infecting Canna edulis Ker-Gawl. in China.</title>
        <authorList>
            <person name="Zhang J."/>
            <person name="Lin B."/>
            <person name="Shen H."/>
            <person name="Jiang S."/>
            <person name="Pu X."/>
            <person name="Sun D."/>
        </authorList>
    </citation>
    <scope>NUCLEOTIDE SEQUENCE [LARGE SCALE GENOMIC DNA]</scope>
    <source>
        <strain evidence="15 16">CE1</strain>
    </source>
</reference>
<dbReference type="CDD" id="cd02440">
    <property type="entry name" value="AdoMet_MTases"/>
    <property type="match status" value="1"/>
</dbReference>
<dbReference type="RefSeq" id="WP_168361668.1">
    <property type="nucleotide sequence ID" value="NZ_CP033622.1"/>
</dbReference>
<evidence type="ECO:0000313" key="16">
    <source>
        <dbReference type="Proteomes" id="UP000500801"/>
    </source>
</evidence>
<feature type="binding site" evidence="11">
    <location>
        <position position="81"/>
    </location>
    <ligand>
        <name>[4Fe-4S] cluster</name>
        <dbReference type="ChEBI" id="CHEBI:49883"/>
    </ligand>
</feature>
<protein>
    <recommendedName>
        <fullName evidence="11">23S rRNA (uracil(1939)-C(5))-methyltransferase RlmD</fullName>
        <ecNumber evidence="11">2.1.1.190</ecNumber>
    </recommendedName>
    <alternativeName>
        <fullName evidence="11">23S rRNA(m5U1939)-methyltransferase</fullName>
    </alternativeName>
</protein>
<dbReference type="InterPro" id="IPR001566">
    <property type="entry name" value="23S_rRNA_MeTrfase_RlmD"/>
</dbReference>
<organism evidence="15 16">
    <name type="scientific">Dickeya zeae</name>
    <dbReference type="NCBI Taxonomy" id="204042"/>
    <lineage>
        <taxon>Bacteria</taxon>
        <taxon>Pseudomonadati</taxon>
        <taxon>Pseudomonadota</taxon>
        <taxon>Gammaproteobacteria</taxon>
        <taxon>Enterobacterales</taxon>
        <taxon>Pectobacteriaceae</taxon>
        <taxon>Dickeya</taxon>
    </lineage>
</organism>
<dbReference type="NCBIfam" id="NF009639">
    <property type="entry name" value="PRK13168.1"/>
    <property type="match status" value="1"/>
</dbReference>
<keyword evidence="4 11" id="KW-0808">Transferase</keyword>
<dbReference type="PROSITE" id="PS50926">
    <property type="entry name" value="TRAM"/>
    <property type="match status" value="1"/>
</dbReference>
<comment type="function">
    <text evidence="10 11">Catalyzes the formation of 5-methyl-uridine at position 1939 (m5U1939) in 23S rRNA.</text>
</comment>
<gene>
    <name evidence="11 15" type="primary">rlmD</name>
    <name evidence="15" type="ORF">DWG24_04535</name>
</gene>
<evidence type="ECO:0000256" key="7">
    <source>
        <dbReference type="ARBA" id="ARBA00023004"/>
    </source>
</evidence>
<keyword evidence="8 11" id="KW-0411">Iron-sulfur</keyword>
<keyword evidence="2 11" id="KW-0698">rRNA processing</keyword>
<dbReference type="Gene3D" id="3.40.50.150">
    <property type="entry name" value="Vaccinia Virus protein VP39"/>
    <property type="match status" value="1"/>
</dbReference>
<dbReference type="GO" id="GO:0005506">
    <property type="term" value="F:iron ion binding"/>
    <property type="evidence" value="ECO:0007669"/>
    <property type="project" value="UniProtKB-UniRule"/>
</dbReference>
<dbReference type="PROSITE" id="PS01231">
    <property type="entry name" value="TRMA_2"/>
    <property type="match status" value="1"/>
</dbReference>
<dbReference type="NCBIfam" id="TIGR00479">
    <property type="entry name" value="rumA"/>
    <property type="match status" value="1"/>
</dbReference>
<feature type="binding site" evidence="11 12">
    <location>
        <position position="321"/>
    </location>
    <ligand>
        <name>S-adenosyl-L-methionine</name>
        <dbReference type="ChEBI" id="CHEBI:59789"/>
    </ligand>
</feature>
<comment type="catalytic activity">
    <reaction evidence="9 11">
        <text>uridine(1939) in 23S rRNA + S-adenosyl-L-methionine = 5-methyluridine(1939) in 23S rRNA + S-adenosyl-L-homocysteine + H(+)</text>
        <dbReference type="Rhea" id="RHEA:42908"/>
        <dbReference type="Rhea" id="RHEA-COMP:10278"/>
        <dbReference type="Rhea" id="RHEA-COMP:10279"/>
        <dbReference type="ChEBI" id="CHEBI:15378"/>
        <dbReference type="ChEBI" id="CHEBI:57856"/>
        <dbReference type="ChEBI" id="CHEBI:59789"/>
        <dbReference type="ChEBI" id="CHEBI:65315"/>
        <dbReference type="ChEBI" id="CHEBI:74447"/>
        <dbReference type="EC" id="2.1.1.190"/>
    </reaction>
</comment>
<dbReference type="Proteomes" id="UP000500801">
    <property type="component" value="Chromosome"/>
</dbReference>
<evidence type="ECO:0000256" key="2">
    <source>
        <dbReference type="ARBA" id="ARBA00022552"/>
    </source>
</evidence>
<evidence type="ECO:0000256" key="3">
    <source>
        <dbReference type="ARBA" id="ARBA00022603"/>
    </source>
</evidence>
<dbReference type="Pfam" id="PF01938">
    <property type="entry name" value="TRAM"/>
    <property type="match status" value="1"/>
</dbReference>
<dbReference type="GO" id="GO:0051539">
    <property type="term" value="F:4 iron, 4 sulfur cluster binding"/>
    <property type="evidence" value="ECO:0007669"/>
    <property type="project" value="UniProtKB-KW"/>
</dbReference>
<keyword evidence="1 11" id="KW-0004">4Fe-4S</keyword>
<dbReference type="FunFam" id="2.40.50.140:FF:000097">
    <property type="entry name" value="23S rRNA (uracil(1939)-C(5))-methyltransferase RlmD"/>
    <property type="match status" value="1"/>
</dbReference>
<dbReference type="InterPro" id="IPR002792">
    <property type="entry name" value="TRAM_dom"/>
</dbReference>
<keyword evidence="3 11" id="KW-0489">Methyltransferase</keyword>
<feature type="binding site" evidence="11 12">
    <location>
        <position position="300"/>
    </location>
    <ligand>
        <name>S-adenosyl-L-methionine</name>
        <dbReference type="ChEBI" id="CHEBI:59789"/>
    </ligand>
</feature>
<feature type="domain" description="TRAM" evidence="14">
    <location>
        <begin position="10"/>
        <end position="68"/>
    </location>
</feature>
<dbReference type="HAMAP" id="MF_01010">
    <property type="entry name" value="23SrRNA_methyltr_RlmD"/>
    <property type="match status" value="1"/>
</dbReference>
<dbReference type="GO" id="GO:0070475">
    <property type="term" value="P:rRNA base methylation"/>
    <property type="evidence" value="ECO:0007669"/>
    <property type="project" value="TreeGrafter"/>
</dbReference>
<feature type="binding site" evidence="11">
    <location>
        <position position="90"/>
    </location>
    <ligand>
        <name>[4Fe-4S] cluster</name>
        <dbReference type="ChEBI" id="CHEBI:49883"/>
    </ligand>
</feature>
<comment type="similarity">
    <text evidence="11">Belongs to the class I-like SAM-binding methyltransferase superfamily. RNA M5U methyltransferase family. RlmD subfamily.</text>
</comment>
<feature type="binding site" evidence="11">
    <location>
        <position position="168"/>
    </location>
    <ligand>
        <name>[4Fe-4S] cluster</name>
        <dbReference type="ChEBI" id="CHEBI:49883"/>
    </ligand>
</feature>
<feature type="binding site" evidence="11">
    <location>
        <position position="305"/>
    </location>
    <ligand>
        <name>S-adenosyl-L-methionine</name>
        <dbReference type="ChEBI" id="CHEBI:59789"/>
    </ligand>
</feature>
<evidence type="ECO:0000256" key="4">
    <source>
        <dbReference type="ARBA" id="ARBA00022679"/>
    </source>
</evidence>
<dbReference type="GO" id="GO:0070041">
    <property type="term" value="F:rRNA (uridine-C5-)-methyltransferase activity"/>
    <property type="evidence" value="ECO:0007669"/>
    <property type="project" value="UniProtKB-UniRule"/>
</dbReference>
<dbReference type="InterPro" id="IPR010280">
    <property type="entry name" value="U5_MeTrfase_fam"/>
</dbReference>
<evidence type="ECO:0000256" key="12">
    <source>
        <dbReference type="PROSITE-ProRule" id="PRU01024"/>
    </source>
</evidence>
<feature type="active site" evidence="13">
    <location>
        <position position="395"/>
    </location>
</feature>
<dbReference type="Gene3D" id="2.40.50.1070">
    <property type="match status" value="1"/>
</dbReference>
<feature type="active site" description="Nucleophile" evidence="11 12">
    <location>
        <position position="395"/>
    </location>
</feature>
<dbReference type="PROSITE" id="PS51687">
    <property type="entry name" value="SAM_MT_RNA_M5U"/>
    <property type="match status" value="1"/>
</dbReference>
<dbReference type="InterPro" id="IPR030390">
    <property type="entry name" value="MeTrfase_TrmA_AS"/>
</dbReference>
<dbReference type="InterPro" id="IPR030391">
    <property type="entry name" value="MeTrfase_TrmA_CS"/>
</dbReference>
<dbReference type="SUPFAM" id="SSF50249">
    <property type="entry name" value="Nucleic acid-binding proteins"/>
    <property type="match status" value="1"/>
</dbReference>
<evidence type="ECO:0000313" key="15">
    <source>
        <dbReference type="EMBL" id="QIZ50116.1"/>
    </source>
</evidence>
<feature type="binding site" evidence="11 12">
    <location>
        <position position="369"/>
    </location>
    <ligand>
        <name>S-adenosyl-L-methionine</name>
        <dbReference type="ChEBI" id="CHEBI:59789"/>
    </ligand>
</feature>
<evidence type="ECO:0000256" key="10">
    <source>
        <dbReference type="ARBA" id="ARBA00059995"/>
    </source>
</evidence>
<evidence type="ECO:0000256" key="1">
    <source>
        <dbReference type="ARBA" id="ARBA00022485"/>
    </source>
</evidence>
<dbReference type="InterPro" id="IPR029063">
    <property type="entry name" value="SAM-dependent_MTases_sf"/>
</dbReference>
<keyword evidence="5 11" id="KW-0949">S-adenosyl-L-methionine</keyword>
<keyword evidence="6 11" id="KW-0479">Metal-binding</keyword>
<accession>A0AAE6YX65</accession>
<keyword evidence="7 11" id="KW-0408">Iron</keyword>
<dbReference type="Gene3D" id="2.40.50.140">
    <property type="entry name" value="Nucleic acid-binding proteins"/>
    <property type="match status" value="1"/>
</dbReference>
<name>A0AAE6YX65_9GAMM</name>
<dbReference type="PANTHER" id="PTHR11061:SF49">
    <property type="entry name" value="23S RRNA (URACIL(1939)-C(5))-METHYLTRANSFERASE RLMD"/>
    <property type="match status" value="1"/>
</dbReference>
<evidence type="ECO:0000256" key="11">
    <source>
        <dbReference type="HAMAP-Rule" id="MF_01010"/>
    </source>
</evidence>
<evidence type="ECO:0000256" key="9">
    <source>
        <dbReference type="ARBA" id="ARBA00052756"/>
    </source>
</evidence>
<proteinExistence type="inferred from homology"/>
<evidence type="ECO:0000256" key="6">
    <source>
        <dbReference type="ARBA" id="ARBA00022723"/>
    </source>
</evidence>
<evidence type="ECO:0000256" key="13">
    <source>
        <dbReference type="PROSITE-ProRule" id="PRU10015"/>
    </source>
</evidence>
<dbReference type="InterPro" id="IPR012340">
    <property type="entry name" value="NA-bd_OB-fold"/>
</dbReference>
<evidence type="ECO:0000256" key="8">
    <source>
        <dbReference type="ARBA" id="ARBA00023014"/>
    </source>
</evidence>
<dbReference type="PROSITE" id="PS01230">
    <property type="entry name" value="TRMA_1"/>
    <property type="match status" value="1"/>
</dbReference>
<dbReference type="SUPFAM" id="SSF53335">
    <property type="entry name" value="S-adenosyl-L-methionine-dependent methyltransferases"/>
    <property type="match status" value="1"/>
</dbReference>
<dbReference type="EC" id="2.1.1.190" evidence="11"/>
<sequence length="444" mass="49125">MAQFYSPNRRVTTRQTLTVTVDDLDPFGQGVARHQGKTVFIPGVLPGEQAEVQLTQDKRQFAHAKLRRLLTTSEERVTPRCPHFSMCGGCQQQHASQPLQHRSKSAALKHLMQRETGETVPEPEVIGAAAYGYRRRARLALYYQAKTRQLQMGYRQAGSHDLVDISVCPILHPALEALLAPLRDSLGQLRAQRRLGHVELVLAEQGPLVVLRHLEPLCDADRHVLTAFAQACGASLFAAPEAGTLECLYGDMPSYRIAGLSLAFSPRDFIQVNDEINQRMVAQALTWLELQPQDRVLDLFCGMGNFTLPMAQHAGRVVGIEGVAALVEKGQENAQRNGLTQVTFYHHNLEDDVTRQPWASMGFDKVLLDPARAGAPGVMPQIVKLAPRRVVYISCNPTTLARDSKVLMAAGYRLARLTMLDMFPHTGHLESMALFLLGSEGSVK</sequence>
<feature type="binding site" evidence="11">
    <location>
        <position position="87"/>
    </location>
    <ligand>
        <name>[4Fe-4S] cluster</name>
        <dbReference type="ChEBI" id="CHEBI:49883"/>
    </ligand>
</feature>
<dbReference type="Pfam" id="PF05958">
    <property type="entry name" value="tRNA_U5-meth_tr"/>
    <property type="match status" value="1"/>
</dbReference>
<dbReference type="GO" id="GO:0003723">
    <property type="term" value="F:RNA binding"/>
    <property type="evidence" value="ECO:0007669"/>
    <property type="project" value="InterPro"/>
</dbReference>
<dbReference type="EMBL" id="CP033622">
    <property type="protein sequence ID" value="QIZ50116.1"/>
    <property type="molecule type" value="Genomic_DNA"/>
</dbReference>